<feature type="domain" description="Nucleoporin NSP1-like C-terminal" evidence="16">
    <location>
        <begin position="297"/>
        <end position="393"/>
    </location>
</feature>
<dbReference type="PANTHER" id="PTHR12084">
    <property type="entry name" value="NUCLEAR PORE GLYCOPROTEIN P62-RELATED"/>
    <property type="match status" value="1"/>
</dbReference>
<feature type="compositionally biased region" description="Polar residues" evidence="15">
    <location>
        <begin position="1"/>
        <end position="29"/>
    </location>
</feature>
<feature type="compositionally biased region" description="Low complexity" evidence="15">
    <location>
        <begin position="85"/>
        <end position="108"/>
    </location>
</feature>
<evidence type="ECO:0000256" key="6">
    <source>
        <dbReference type="ARBA" id="ARBA00022816"/>
    </source>
</evidence>
<evidence type="ECO:0000256" key="15">
    <source>
        <dbReference type="SAM" id="MobiDB-lite"/>
    </source>
</evidence>
<dbReference type="Pfam" id="PF13634">
    <property type="entry name" value="Nucleoporin_FG"/>
    <property type="match status" value="3"/>
</dbReference>
<dbReference type="InterPro" id="IPR007758">
    <property type="entry name" value="Nucleoporin_NSP1_C"/>
</dbReference>
<evidence type="ECO:0000259" key="16">
    <source>
        <dbReference type="Pfam" id="PF05064"/>
    </source>
</evidence>
<dbReference type="GO" id="GO:0044613">
    <property type="term" value="C:nuclear pore central transport channel"/>
    <property type="evidence" value="ECO:0007669"/>
    <property type="project" value="TreeGrafter"/>
</dbReference>
<dbReference type="GO" id="GO:0017056">
    <property type="term" value="F:structural constituent of nuclear pore"/>
    <property type="evidence" value="ECO:0007669"/>
    <property type="project" value="InterPro"/>
</dbReference>
<dbReference type="GO" id="GO:0006606">
    <property type="term" value="P:protein import into nucleus"/>
    <property type="evidence" value="ECO:0007669"/>
    <property type="project" value="TreeGrafter"/>
</dbReference>
<feature type="compositionally biased region" description="Low complexity" evidence="15">
    <location>
        <begin position="183"/>
        <end position="237"/>
    </location>
</feature>
<keyword evidence="14" id="KW-0175">Coiled coil</keyword>
<evidence type="ECO:0000256" key="14">
    <source>
        <dbReference type="SAM" id="Coils"/>
    </source>
</evidence>
<dbReference type="EMBL" id="JARJCN010000013">
    <property type="protein sequence ID" value="KAJ7095257.1"/>
    <property type="molecule type" value="Genomic_DNA"/>
</dbReference>
<keyword evidence="10" id="KW-0539">Nucleus</keyword>
<dbReference type="GO" id="GO:0006405">
    <property type="term" value="P:RNA export from nucleus"/>
    <property type="evidence" value="ECO:0007669"/>
    <property type="project" value="TreeGrafter"/>
</dbReference>
<dbReference type="PANTHER" id="PTHR12084:SF0">
    <property type="entry name" value="NUCLEAR PORE GLYCOPROTEIN P62"/>
    <property type="match status" value="1"/>
</dbReference>
<evidence type="ECO:0000256" key="11">
    <source>
        <dbReference type="ARBA" id="ARBA00068864"/>
    </source>
</evidence>
<protein>
    <recommendedName>
        <fullName evidence="11">Nucleoporin NSP1</fullName>
    </recommendedName>
    <alternativeName>
        <fullName evidence="12">Nuclear pore protein NSP1</fullName>
    </alternativeName>
    <alternativeName>
        <fullName evidence="13">Nucleoskeletal-like protein</fullName>
    </alternativeName>
</protein>
<dbReference type="InterPro" id="IPR026010">
    <property type="entry name" value="NSP1/NUP62"/>
</dbReference>
<gene>
    <name evidence="17" type="ORF">B0H15DRAFT_828727</name>
</gene>
<comment type="caution">
    <text evidence="17">The sequence shown here is derived from an EMBL/GenBank/DDBJ whole genome shotgun (WGS) entry which is preliminary data.</text>
</comment>
<evidence type="ECO:0000256" key="13">
    <source>
        <dbReference type="ARBA" id="ARBA00081079"/>
    </source>
</evidence>
<dbReference type="GO" id="GO:0005543">
    <property type="term" value="F:phospholipid binding"/>
    <property type="evidence" value="ECO:0007669"/>
    <property type="project" value="TreeGrafter"/>
</dbReference>
<feature type="coiled-coil region" evidence="14">
    <location>
        <begin position="356"/>
        <end position="390"/>
    </location>
</feature>
<keyword evidence="5" id="KW-0813">Transport</keyword>
<keyword evidence="18" id="KW-1185">Reference proteome</keyword>
<evidence type="ECO:0000256" key="10">
    <source>
        <dbReference type="ARBA" id="ARBA00023242"/>
    </source>
</evidence>
<comment type="subcellular location">
    <subcellularLocation>
        <location evidence="1">Nucleus membrane</location>
        <topology evidence="1">Peripheral membrane protein</topology>
        <orientation evidence="1">Cytoplasmic side</orientation>
    </subcellularLocation>
    <subcellularLocation>
        <location evidence="3">Nucleus membrane</location>
        <topology evidence="3">Peripheral membrane protein</topology>
        <orientation evidence="3">Nucleoplasmic side</orientation>
    </subcellularLocation>
    <subcellularLocation>
        <location evidence="2">Nucleus</location>
        <location evidence="2">Nuclear pore complex</location>
    </subcellularLocation>
</comment>
<keyword evidence="8" id="KW-0811">Translocation</keyword>
<keyword evidence="6" id="KW-0509">mRNA transport</keyword>
<dbReference type="GO" id="GO:0031965">
    <property type="term" value="C:nuclear membrane"/>
    <property type="evidence" value="ECO:0007669"/>
    <property type="project" value="UniProtKB-SubCell"/>
</dbReference>
<proteinExistence type="inferred from homology"/>
<evidence type="ECO:0000256" key="8">
    <source>
        <dbReference type="ARBA" id="ARBA00023010"/>
    </source>
</evidence>
<sequence>MSIFNNTAGSSGSAFGANPSGNPPTSNIFGGSGGAKPAGSGSFGSAATPPAAGGLFGNNGAASATSSSGGIFGGAAANPSPKPQSSLFGAAPGSFGAPSNASSAPAANTLGTTPQPPATSSLFGGVAKPAEPATTNQQKPVAPNFFGQPGASTAPATGGFSLPAKPTDAQPAAAPASSLFGKPAGTSTSTASPSPFSMGNKDGAAAPAPAGSFFLKPAATPGAAPTASGAPAGSSFSLGGGAAPPSTVSLFGSAKPDEKKDAAPSTFGLAKTKEGETASASVTGTSSGGTGSAVAVAPPSMLRGKTIEEIVNKWSSELETHVREFNKFAGEVAVWDRALIENGNNLAALYSHVLAAEREQNDIDQSLDHIEQQQKDLGSTLDAYEKATQEVFGHGGNLRALDTGPADTERDKNYMLATDLHTQLDDLSGSLTQMIESVNALSLPSGPEVAGNDPMSQIAQILGSHLESLQWIDGAVREVEVKVADVETRVNSSGYSTNTGTKRGYGL</sequence>
<keyword evidence="9" id="KW-0906">Nuclear pore complex</keyword>
<dbReference type="Proteomes" id="UP001222325">
    <property type="component" value="Unassembled WGS sequence"/>
</dbReference>
<dbReference type="GO" id="GO:0051028">
    <property type="term" value="P:mRNA transport"/>
    <property type="evidence" value="ECO:0007669"/>
    <property type="project" value="UniProtKB-KW"/>
</dbReference>
<dbReference type="FunFam" id="1.20.5.170:FF:000040">
    <property type="entry name" value="Nuclear pore glycoprotein p62"/>
    <property type="match status" value="1"/>
</dbReference>
<evidence type="ECO:0000256" key="4">
    <source>
        <dbReference type="ARBA" id="ARBA00005911"/>
    </source>
</evidence>
<feature type="compositionally biased region" description="Polar residues" evidence="15">
    <location>
        <begin position="109"/>
        <end position="122"/>
    </location>
</feature>
<evidence type="ECO:0000256" key="1">
    <source>
        <dbReference type="ARBA" id="ARBA00004335"/>
    </source>
</evidence>
<dbReference type="InterPro" id="IPR025574">
    <property type="entry name" value="Nucleoporin_FG_rpt"/>
</dbReference>
<feature type="region of interest" description="Disordered" evidence="15">
    <location>
        <begin position="1"/>
        <end position="296"/>
    </location>
</feature>
<accession>A0AAD6XXH4</accession>
<dbReference type="Pfam" id="PF05064">
    <property type="entry name" value="Nsp1_C"/>
    <property type="match status" value="1"/>
</dbReference>
<reference evidence="17" key="1">
    <citation type="submission" date="2023-03" db="EMBL/GenBank/DDBJ databases">
        <title>Massive genome expansion in bonnet fungi (Mycena s.s.) driven by repeated elements and novel gene families across ecological guilds.</title>
        <authorList>
            <consortium name="Lawrence Berkeley National Laboratory"/>
            <person name="Harder C.B."/>
            <person name="Miyauchi S."/>
            <person name="Viragh M."/>
            <person name="Kuo A."/>
            <person name="Thoen E."/>
            <person name="Andreopoulos B."/>
            <person name="Lu D."/>
            <person name="Skrede I."/>
            <person name="Drula E."/>
            <person name="Henrissat B."/>
            <person name="Morin E."/>
            <person name="Kohler A."/>
            <person name="Barry K."/>
            <person name="LaButti K."/>
            <person name="Morin E."/>
            <person name="Salamov A."/>
            <person name="Lipzen A."/>
            <person name="Mereny Z."/>
            <person name="Hegedus B."/>
            <person name="Baldrian P."/>
            <person name="Stursova M."/>
            <person name="Weitz H."/>
            <person name="Taylor A."/>
            <person name="Grigoriev I.V."/>
            <person name="Nagy L.G."/>
            <person name="Martin F."/>
            <person name="Kauserud H."/>
        </authorList>
    </citation>
    <scope>NUCLEOTIDE SEQUENCE</scope>
    <source>
        <strain evidence="17">CBHHK173m</strain>
    </source>
</reference>
<evidence type="ECO:0000256" key="12">
    <source>
        <dbReference type="ARBA" id="ARBA00078941"/>
    </source>
</evidence>
<evidence type="ECO:0000313" key="17">
    <source>
        <dbReference type="EMBL" id="KAJ7095257.1"/>
    </source>
</evidence>
<feature type="compositionally biased region" description="Low complexity" evidence="15">
    <location>
        <begin position="37"/>
        <end position="78"/>
    </location>
</feature>
<dbReference type="AlphaFoldDB" id="A0AAD6XXH4"/>
<dbReference type="Gene3D" id="1.20.5.170">
    <property type="match status" value="1"/>
</dbReference>
<evidence type="ECO:0000256" key="9">
    <source>
        <dbReference type="ARBA" id="ARBA00023132"/>
    </source>
</evidence>
<evidence type="ECO:0000256" key="5">
    <source>
        <dbReference type="ARBA" id="ARBA00022448"/>
    </source>
</evidence>
<evidence type="ECO:0000256" key="2">
    <source>
        <dbReference type="ARBA" id="ARBA00004567"/>
    </source>
</evidence>
<keyword evidence="7" id="KW-0653">Protein transport</keyword>
<comment type="similarity">
    <text evidence="4">Belongs to the nucleoporin NSP1/NUP62 family.</text>
</comment>
<evidence type="ECO:0000313" key="18">
    <source>
        <dbReference type="Proteomes" id="UP001222325"/>
    </source>
</evidence>
<evidence type="ECO:0000256" key="3">
    <source>
        <dbReference type="ARBA" id="ARBA00004620"/>
    </source>
</evidence>
<evidence type="ECO:0000256" key="7">
    <source>
        <dbReference type="ARBA" id="ARBA00022927"/>
    </source>
</evidence>
<name>A0AAD6XXH4_9AGAR</name>
<organism evidence="17 18">
    <name type="scientific">Mycena belliarum</name>
    <dbReference type="NCBI Taxonomy" id="1033014"/>
    <lineage>
        <taxon>Eukaryota</taxon>
        <taxon>Fungi</taxon>
        <taxon>Dikarya</taxon>
        <taxon>Basidiomycota</taxon>
        <taxon>Agaricomycotina</taxon>
        <taxon>Agaricomycetes</taxon>
        <taxon>Agaricomycetidae</taxon>
        <taxon>Agaricales</taxon>
        <taxon>Marasmiineae</taxon>
        <taxon>Mycenaceae</taxon>
        <taxon>Mycena</taxon>
    </lineage>
</organism>